<feature type="transmembrane region" description="Helical" evidence="7">
    <location>
        <begin position="47"/>
        <end position="66"/>
    </location>
</feature>
<feature type="transmembrane region" description="Helical" evidence="7">
    <location>
        <begin position="759"/>
        <end position="780"/>
    </location>
</feature>
<dbReference type="SFLD" id="SFLDS00003">
    <property type="entry name" value="Haloacid_Dehalogenase"/>
    <property type="match status" value="1"/>
</dbReference>
<gene>
    <name evidence="9" type="ORF">A2942_03605</name>
</gene>
<feature type="transmembrane region" description="Helical" evidence="7">
    <location>
        <begin position="18"/>
        <end position="41"/>
    </location>
</feature>
<dbReference type="Gene3D" id="3.40.1110.10">
    <property type="entry name" value="Calcium-transporting ATPase, cytoplasmic domain N"/>
    <property type="match status" value="1"/>
</dbReference>
<evidence type="ECO:0000256" key="3">
    <source>
        <dbReference type="ARBA" id="ARBA00022842"/>
    </source>
</evidence>
<dbReference type="GO" id="GO:0005388">
    <property type="term" value="F:P-type calcium transporter activity"/>
    <property type="evidence" value="ECO:0007669"/>
    <property type="project" value="TreeGrafter"/>
</dbReference>
<keyword evidence="4" id="KW-1278">Translocase</keyword>
<evidence type="ECO:0000256" key="6">
    <source>
        <dbReference type="ARBA" id="ARBA00023136"/>
    </source>
</evidence>
<evidence type="ECO:0000313" key="9">
    <source>
        <dbReference type="EMBL" id="OGZ13278.1"/>
    </source>
</evidence>
<dbReference type="Proteomes" id="UP000178534">
    <property type="component" value="Unassembled WGS sequence"/>
</dbReference>
<feature type="transmembrane region" description="Helical" evidence="7">
    <location>
        <begin position="723"/>
        <end position="747"/>
    </location>
</feature>
<feature type="transmembrane region" description="Helical" evidence="7">
    <location>
        <begin position="590"/>
        <end position="612"/>
    </location>
</feature>
<dbReference type="Gene3D" id="3.40.50.1000">
    <property type="entry name" value="HAD superfamily/HAD-like"/>
    <property type="match status" value="1"/>
</dbReference>
<evidence type="ECO:0000256" key="7">
    <source>
        <dbReference type="SAM" id="Phobius"/>
    </source>
</evidence>
<proteinExistence type="predicted"/>
<evidence type="ECO:0000256" key="2">
    <source>
        <dbReference type="ARBA" id="ARBA00022692"/>
    </source>
</evidence>
<name>A0A1G2DKD8_9BACT</name>
<dbReference type="SUPFAM" id="SSF81665">
    <property type="entry name" value="Calcium ATPase, transmembrane domain M"/>
    <property type="match status" value="1"/>
</dbReference>
<dbReference type="InterPro" id="IPR023298">
    <property type="entry name" value="ATPase_P-typ_TM_dom_sf"/>
</dbReference>
<accession>A0A1G2DKD8</accession>
<reference evidence="9 10" key="1">
    <citation type="journal article" date="2016" name="Nat. Commun.">
        <title>Thousands of microbial genomes shed light on interconnected biogeochemical processes in an aquifer system.</title>
        <authorList>
            <person name="Anantharaman K."/>
            <person name="Brown C.T."/>
            <person name="Hug L.A."/>
            <person name="Sharon I."/>
            <person name="Castelle C.J."/>
            <person name="Probst A.J."/>
            <person name="Thomas B.C."/>
            <person name="Singh A."/>
            <person name="Wilkins M.J."/>
            <person name="Karaoz U."/>
            <person name="Brodie E.L."/>
            <person name="Williams K.H."/>
            <person name="Hubbard S.S."/>
            <person name="Banfield J.F."/>
        </authorList>
    </citation>
    <scope>NUCLEOTIDE SEQUENCE [LARGE SCALE GENOMIC DNA]</scope>
</reference>
<dbReference type="SUPFAM" id="SSF81653">
    <property type="entry name" value="Calcium ATPase, transduction domain A"/>
    <property type="match status" value="1"/>
</dbReference>
<evidence type="ECO:0000256" key="5">
    <source>
        <dbReference type="ARBA" id="ARBA00022989"/>
    </source>
</evidence>
<dbReference type="InterPro" id="IPR008250">
    <property type="entry name" value="ATPase_P-typ_transduc_dom_A_sf"/>
</dbReference>
<dbReference type="AlphaFoldDB" id="A0A1G2DKD8"/>
<dbReference type="GO" id="GO:0005524">
    <property type="term" value="F:ATP binding"/>
    <property type="evidence" value="ECO:0007669"/>
    <property type="project" value="InterPro"/>
</dbReference>
<dbReference type="InterPro" id="IPR059000">
    <property type="entry name" value="ATPase_P-type_domA"/>
</dbReference>
<organism evidence="9 10">
    <name type="scientific">Candidatus Lloydbacteria bacterium RIFCSPLOWO2_01_FULL_50_20</name>
    <dbReference type="NCBI Taxonomy" id="1798665"/>
    <lineage>
        <taxon>Bacteria</taxon>
        <taxon>Candidatus Lloydiibacteriota</taxon>
    </lineage>
</organism>
<feature type="domain" description="P-type ATPase A" evidence="8">
    <location>
        <begin position="85"/>
        <end position="177"/>
    </location>
</feature>
<dbReference type="InterPro" id="IPR023299">
    <property type="entry name" value="ATPase_P-typ_cyto_dom_N"/>
</dbReference>
<dbReference type="EMBL" id="MHLP01000009">
    <property type="protein sequence ID" value="OGZ13278.1"/>
    <property type="molecule type" value="Genomic_DNA"/>
</dbReference>
<dbReference type="PRINTS" id="PR00120">
    <property type="entry name" value="HATPASE"/>
</dbReference>
<sequence length="787" mass="86539">MGALFEPYKRAFAASGPILVRHVFLLVNGVIFAVVALLFLFGEKEAAIFLGIIIVFNIFLGVIQDFRARVALERLQLLTALRVIRLNEDGTEDRVLTEEIKKNDHIRLRLGDQIPCDGLLIDATGFEVSEALITGESDSFPRGKGEQVLAGSIVAAGTGVLRVEKVFSESRIAHMTAGIKRYAANPSPIQHAIDKIISYSGYILLASLAFTVFRGMFAGEPWVQIVKHAGALASTIVPQGLVVITTLLFAFGAASYSRRHVLFQEINATEKLGRIKNLCMDKTGTLTDNKLSVEYMHLAEGAQKHEAEEFMAAYIHGSGDSSQTIKAVEQFLGRTYIGDVKAALPFSSWRQYGAVLMNDVEEKYKEAGIMVGSPDIFLRNIADAKERAWLEKLVSTYSEEGKRVLCLVRFSGTALPRELKKIHLSVAAVFVFRSTLREGIHGAIKFFQDRGVRIRILTGDNPATARAVAYATGVNETDKIVTGAEMEKWSEEDYLLNVPLYTIFARIVPEQKVKIIEALKKDGFTAMVGDGANDALAIKRSDLGIAMFDGAPATRQLAAVVLMNNSFTALPGGVKLADNFIRNIEIFTSIFLHGSFLGFFLFVMVSMFGYAFPLTPLNITLINYFSVGLPGMLITYWAIRPAKDIPPASTERFLKRILPFPLIASVISAAAATAVFITSPDYLKAAESNTLVIIAFIALSYIFFILAPGMYGAAAAPQKKRNALLLCVLEVVLLWCVFQIPIFLRFFDITLPLPSETSMLTALLISLFGGALIPFSMKFYSLKKQRI</sequence>
<dbReference type="InterPro" id="IPR036412">
    <property type="entry name" value="HAD-like_sf"/>
</dbReference>
<dbReference type="SFLD" id="SFLDF00027">
    <property type="entry name" value="p-type_atpase"/>
    <property type="match status" value="1"/>
</dbReference>
<feature type="transmembrane region" description="Helical" evidence="7">
    <location>
        <begin position="196"/>
        <end position="217"/>
    </location>
</feature>
<protein>
    <recommendedName>
        <fullName evidence="8">P-type ATPase A domain-containing protein</fullName>
    </recommendedName>
</protein>
<dbReference type="Pfam" id="PF00122">
    <property type="entry name" value="E1-E2_ATPase"/>
    <property type="match status" value="1"/>
</dbReference>
<dbReference type="InterPro" id="IPR044492">
    <property type="entry name" value="P_typ_ATPase_HD_dom"/>
</dbReference>
<keyword evidence="6 7" id="KW-0472">Membrane</keyword>
<keyword evidence="3" id="KW-0460">Magnesium</keyword>
<keyword evidence="2 7" id="KW-0812">Transmembrane</keyword>
<dbReference type="InterPro" id="IPR018303">
    <property type="entry name" value="ATPase_P-typ_P_site"/>
</dbReference>
<keyword evidence="5 7" id="KW-1133">Transmembrane helix</keyword>
<comment type="caution">
    <text evidence="9">The sequence shown here is derived from an EMBL/GenBank/DDBJ whole genome shotgun (WGS) entry which is preliminary data.</text>
</comment>
<feature type="transmembrane region" description="Helical" evidence="7">
    <location>
        <begin position="229"/>
        <end position="254"/>
    </location>
</feature>
<dbReference type="Gene3D" id="1.20.1110.10">
    <property type="entry name" value="Calcium-transporting ATPase, transmembrane domain"/>
    <property type="match status" value="1"/>
</dbReference>
<evidence type="ECO:0000256" key="1">
    <source>
        <dbReference type="ARBA" id="ARBA00004370"/>
    </source>
</evidence>
<dbReference type="Gene3D" id="2.70.150.10">
    <property type="entry name" value="Calcium-transporting ATPase, cytoplasmic transduction domain A"/>
    <property type="match status" value="1"/>
</dbReference>
<dbReference type="Pfam" id="PF00702">
    <property type="entry name" value="Hydrolase"/>
    <property type="match status" value="1"/>
</dbReference>
<dbReference type="SUPFAM" id="SSF56784">
    <property type="entry name" value="HAD-like"/>
    <property type="match status" value="1"/>
</dbReference>
<dbReference type="InterPro" id="IPR001757">
    <property type="entry name" value="P_typ_ATPase"/>
</dbReference>
<dbReference type="NCBIfam" id="TIGR01494">
    <property type="entry name" value="ATPase_P-type"/>
    <property type="match status" value="2"/>
</dbReference>
<dbReference type="GO" id="GO:0005886">
    <property type="term" value="C:plasma membrane"/>
    <property type="evidence" value="ECO:0007669"/>
    <property type="project" value="TreeGrafter"/>
</dbReference>
<dbReference type="PRINTS" id="PR00119">
    <property type="entry name" value="CATATPASE"/>
</dbReference>
<dbReference type="STRING" id="1798665.A2942_03605"/>
<evidence type="ECO:0000313" key="10">
    <source>
        <dbReference type="Proteomes" id="UP000178534"/>
    </source>
</evidence>
<dbReference type="PROSITE" id="PS00154">
    <property type="entry name" value="ATPASE_E1_E2"/>
    <property type="match status" value="1"/>
</dbReference>
<dbReference type="PANTHER" id="PTHR24093:SF508">
    <property type="entry name" value="CALCIUM-TRANSPORTING ATPASE CTPE"/>
    <property type="match status" value="1"/>
</dbReference>
<dbReference type="PANTHER" id="PTHR24093">
    <property type="entry name" value="CATION TRANSPORTING ATPASE"/>
    <property type="match status" value="1"/>
</dbReference>
<evidence type="ECO:0000259" key="8">
    <source>
        <dbReference type="Pfam" id="PF00122"/>
    </source>
</evidence>
<feature type="transmembrane region" description="Helical" evidence="7">
    <location>
        <begin position="618"/>
        <end position="639"/>
    </location>
</feature>
<evidence type="ECO:0000256" key="4">
    <source>
        <dbReference type="ARBA" id="ARBA00022967"/>
    </source>
</evidence>
<dbReference type="GO" id="GO:0016887">
    <property type="term" value="F:ATP hydrolysis activity"/>
    <property type="evidence" value="ECO:0007669"/>
    <property type="project" value="InterPro"/>
</dbReference>
<feature type="transmembrane region" description="Helical" evidence="7">
    <location>
        <begin position="660"/>
        <end position="679"/>
    </location>
</feature>
<comment type="subcellular location">
    <subcellularLocation>
        <location evidence="1">Membrane</location>
    </subcellularLocation>
</comment>
<dbReference type="SFLD" id="SFLDG00002">
    <property type="entry name" value="C1.7:_P-type_atpase_like"/>
    <property type="match status" value="1"/>
</dbReference>
<feature type="transmembrane region" description="Helical" evidence="7">
    <location>
        <begin position="691"/>
        <end position="711"/>
    </location>
</feature>
<dbReference type="InterPro" id="IPR023214">
    <property type="entry name" value="HAD_sf"/>
</dbReference>